<keyword evidence="2" id="KW-0472">Membrane</keyword>
<proteinExistence type="predicted"/>
<evidence type="ECO:0000256" key="2">
    <source>
        <dbReference type="SAM" id="Phobius"/>
    </source>
</evidence>
<reference evidence="3 4" key="1">
    <citation type="journal article" date="2019" name="Int. J. Syst. Evol. Microbiol.">
        <title>The Global Catalogue of Microorganisms (GCM) 10K type strain sequencing project: providing services to taxonomists for standard genome sequencing and annotation.</title>
        <authorList>
            <consortium name="The Broad Institute Genomics Platform"/>
            <consortium name="The Broad Institute Genome Sequencing Center for Infectious Disease"/>
            <person name="Wu L."/>
            <person name="Ma J."/>
        </authorList>
    </citation>
    <scope>NUCLEOTIDE SEQUENCE [LARGE SCALE GENOMIC DNA]</scope>
    <source>
        <strain evidence="3 4">Y73</strain>
    </source>
</reference>
<accession>A0ABD5UHV6</accession>
<sequence>MQTHTLLQVGGLAESFSQVVVVAGAVVLLLMLAALSGFAYKSLRGGIEWPDEQSEDDDDDGVSRASDDEEWKFS</sequence>
<gene>
    <name evidence="3" type="ORF">ACFQEY_01445</name>
</gene>
<keyword evidence="2" id="KW-1133">Transmembrane helix</keyword>
<organism evidence="3 4">
    <name type="scientific">Halorubrum trueperi</name>
    <dbReference type="NCBI Taxonomy" id="2004704"/>
    <lineage>
        <taxon>Archaea</taxon>
        <taxon>Methanobacteriati</taxon>
        <taxon>Methanobacteriota</taxon>
        <taxon>Stenosarchaea group</taxon>
        <taxon>Halobacteria</taxon>
        <taxon>Halobacteriales</taxon>
        <taxon>Haloferacaceae</taxon>
        <taxon>Halorubrum</taxon>
    </lineage>
</organism>
<feature type="region of interest" description="Disordered" evidence="1">
    <location>
        <begin position="48"/>
        <end position="74"/>
    </location>
</feature>
<dbReference type="EMBL" id="JBHSXI010000001">
    <property type="protein sequence ID" value="MFC6887722.1"/>
    <property type="molecule type" value="Genomic_DNA"/>
</dbReference>
<feature type="compositionally biased region" description="Basic and acidic residues" evidence="1">
    <location>
        <begin position="61"/>
        <end position="74"/>
    </location>
</feature>
<evidence type="ECO:0000313" key="4">
    <source>
        <dbReference type="Proteomes" id="UP001596333"/>
    </source>
</evidence>
<feature type="transmembrane region" description="Helical" evidence="2">
    <location>
        <begin position="20"/>
        <end position="40"/>
    </location>
</feature>
<keyword evidence="4" id="KW-1185">Reference proteome</keyword>
<dbReference type="RefSeq" id="WP_379764071.1">
    <property type="nucleotide sequence ID" value="NZ_JBHSXI010000001.1"/>
</dbReference>
<comment type="caution">
    <text evidence="3">The sequence shown here is derived from an EMBL/GenBank/DDBJ whole genome shotgun (WGS) entry which is preliminary data.</text>
</comment>
<evidence type="ECO:0000313" key="3">
    <source>
        <dbReference type="EMBL" id="MFC6887722.1"/>
    </source>
</evidence>
<dbReference type="Proteomes" id="UP001596333">
    <property type="component" value="Unassembled WGS sequence"/>
</dbReference>
<protein>
    <submittedName>
        <fullName evidence="3">Uncharacterized protein</fullName>
    </submittedName>
</protein>
<keyword evidence="2" id="KW-0812">Transmembrane</keyword>
<name>A0ABD5UHV6_9EURY</name>
<evidence type="ECO:0000256" key="1">
    <source>
        <dbReference type="SAM" id="MobiDB-lite"/>
    </source>
</evidence>
<dbReference type="AlphaFoldDB" id="A0ABD5UHV6"/>
<feature type="compositionally biased region" description="Acidic residues" evidence="1">
    <location>
        <begin position="49"/>
        <end position="60"/>
    </location>
</feature>